<evidence type="ECO:0000313" key="3">
    <source>
        <dbReference type="EMBL" id="AEF96705.1"/>
    </source>
</evidence>
<feature type="coiled-coil region" evidence="1">
    <location>
        <begin position="32"/>
        <end position="59"/>
    </location>
</feature>
<dbReference type="KEGG" id="mig:Metig_1167"/>
<feature type="transmembrane region" description="Helical" evidence="2">
    <location>
        <begin position="6"/>
        <end position="27"/>
    </location>
</feature>
<keyword evidence="2" id="KW-1133">Transmembrane helix</keyword>
<dbReference type="HOGENOM" id="CLU_208223_0_0_2"/>
<dbReference type="AlphaFoldDB" id="F6BDZ4"/>
<keyword evidence="1" id="KW-0175">Coiled coil</keyword>
<dbReference type="RefSeq" id="WP_013799305.1">
    <property type="nucleotide sequence ID" value="NC_015562.1"/>
</dbReference>
<evidence type="ECO:0000256" key="1">
    <source>
        <dbReference type="SAM" id="Coils"/>
    </source>
</evidence>
<evidence type="ECO:0000313" key="4">
    <source>
        <dbReference type="Proteomes" id="UP000009227"/>
    </source>
</evidence>
<dbReference type="OrthoDB" id="62743at2157"/>
<dbReference type="Proteomes" id="UP000009227">
    <property type="component" value="Chromosome"/>
</dbReference>
<organism evidence="4">
    <name type="scientific">Methanotorris igneus (strain DSM 5666 / JCM 11834 / Kol 5)</name>
    <dbReference type="NCBI Taxonomy" id="880724"/>
    <lineage>
        <taxon>Archaea</taxon>
        <taxon>Methanobacteriati</taxon>
        <taxon>Methanobacteriota</taxon>
        <taxon>Methanomada group</taxon>
        <taxon>Methanococci</taxon>
        <taxon>Methanococcales</taxon>
        <taxon>Methanocaldococcaceae</taxon>
        <taxon>Methanotorris</taxon>
    </lineage>
</organism>
<evidence type="ECO:0000256" key="2">
    <source>
        <dbReference type="SAM" id="Phobius"/>
    </source>
</evidence>
<protein>
    <submittedName>
        <fullName evidence="3">Uncharacterized protein</fullName>
    </submittedName>
</protein>
<keyword evidence="4" id="KW-1185">Reference proteome</keyword>
<dbReference type="GeneID" id="10644027"/>
<dbReference type="EMBL" id="CP002737">
    <property type="protein sequence ID" value="AEF96705.1"/>
    <property type="molecule type" value="Genomic_DNA"/>
</dbReference>
<dbReference type="STRING" id="880724.Metig_1167"/>
<keyword evidence="2" id="KW-0812">Transmembrane</keyword>
<accession>F6BDZ4</accession>
<reference evidence="3 4" key="1">
    <citation type="submission" date="2011-05" db="EMBL/GenBank/DDBJ databases">
        <title>Complete sequence of Methanotorris igneus Kol 5.</title>
        <authorList>
            <consortium name="US DOE Joint Genome Institute"/>
            <person name="Lucas S."/>
            <person name="Han J."/>
            <person name="Lapidus A."/>
            <person name="Cheng J.-F."/>
            <person name="Goodwin L."/>
            <person name="Pitluck S."/>
            <person name="Peters L."/>
            <person name="Mikhailova N."/>
            <person name="Chertkov O."/>
            <person name="Han C."/>
            <person name="Tapia R."/>
            <person name="Land M."/>
            <person name="Hauser L."/>
            <person name="Kyrpides N."/>
            <person name="Ivanova N."/>
            <person name="Pagani I."/>
            <person name="Sieprawska-Lupa M."/>
            <person name="Whitman W."/>
            <person name="Woyke T."/>
        </authorList>
    </citation>
    <scope>NUCLEOTIDE SEQUENCE [LARGE SCALE GENOMIC DNA]</scope>
    <source>
        <strain evidence="4">DSM 5666 / JCM 11834 / Kol 5</strain>
    </source>
</reference>
<name>F6BDZ4_METIK</name>
<gene>
    <name evidence="3" type="ordered locus">Metig_1167</name>
</gene>
<keyword evidence="2" id="KW-0472">Membrane</keyword>
<sequence length="62" mass="7029">MIPPEILVTLVVISIALNVVLFVKVVMLQRELNAVKKSTQLTKEEVEKLNERLKRLKMGGQV</sequence>
<proteinExistence type="predicted"/>